<dbReference type="EMBL" id="JAPZBU010000009">
    <property type="protein sequence ID" value="KAJ5388066.1"/>
    <property type="molecule type" value="Genomic_DNA"/>
</dbReference>
<dbReference type="PRINTS" id="PR00171">
    <property type="entry name" value="SUGRTRNSPORT"/>
</dbReference>
<evidence type="ECO:0000313" key="10">
    <source>
        <dbReference type="EMBL" id="KAJ5388066.1"/>
    </source>
</evidence>
<feature type="transmembrane region" description="Helical" evidence="8">
    <location>
        <begin position="92"/>
        <end position="110"/>
    </location>
</feature>
<feature type="transmembrane region" description="Helical" evidence="8">
    <location>
        <begin position="419"/>
        <end position="440"/>
    </location>
</feature>
<evidence type="ECO:0000259" key="9">
    <source>
        <dbReference type="PROSITE" id="PS50850"/>
    </source>
</evidence>
<comment type="subcellular location">
    <subcellularLocation>
        <location evidence="1">Membrane</location>
        <topology evidence="1">Multi-pass membrane protein</topology>
    </subcellularLocation>
</comment>
<feature type="domain" description="Major facilitator superfamily (MFS) profile" evidence="9">
    <location>
        <begin position="1"/>
        <end position="473"/>
    </location>
</feature>
<dbReference type="PANTHER" id="PTHR48022:SF26">
    <property type="entry name" value="MAJOR FACILITATOR SUPERFAMILY (MFS) PROFILE DOMAIN-CONTAINING PROTEIN-RELATED"/>
    <property type="match status" value="1"/>
</dbReference>
<evidence type="ECO:0000256" key="2">
    <source>
        <dbReference type="ARBA" id="ARBA00010992"/>
    </source>
</evidence>
<feature type="transmembrane region" description="Helical" evidence="8">
    <location>
        <begin position="379"/>
        <end position="407"/>
    </location>
</feature>
<evidence type="ECO:0000256" key="4">
    <source>
        <dbReference type="ARBA" id="ARBA00022692"/>
    </source>
</evidence>
<dbReference type="PANTHER" id="PTHR48022">
    <property type="entry name" value="PLASTIDIC GLUCOSE TRANSPORTER 4"/>
    <property type="match status" value="1"/>
</dbReference>
<feature type="transmembrane region" description="Helical" evidence="8">
    <location>
        <begin position="351"/>
        <end position="373"/>
    </location>
</feature>
<keyword evidence="3 7" id="KW-0813">Transport</keyword>
<protein>
    <recommendedName>
        <fullName evidence="9">Major facilitator superfamily (MFS) profile domain-containing protein</fullName>
    </recommendedName>
</protein>
<keyword evidence="6 8" id="KW-0472">Membrane</keyword>
<gene>
    <name evidence="10" type="ORF">N7509_010607</name>
</gene>
<keyword evidence="4 8" id="KW-0812">Transmembrane</keyword>
<dbReference type="InterPro" id="IPR020846">
    <property type="entry name" value="MFS_dom"/>
</dbReference>
<dbReference type="OrthoDB" id="6339427at2759"/>
<evidence type="ECO:0000256" key="1">
    <source>
        <dbReference type="ARBA" id="ARBA00004141"/>
    </source>
</evidence>
<dbReference type="Gene3D" id="1.20.1250.20">
    <property type="entry name" value="MFS general substrate transporter like domains"/>
    <property type="match status" value="1"/>
</dbReference>
<dbReference type="RefSeq" id="XP_056485864.1">
    <property type="nucleotide sequence ID" value="XM_056635244.1"/>
</dbReference>
<feature type="transmembrane region" description="Helical" evidence="8">
    <location>
        <begin position="161"/>
        <end position="180"/>
    </location>
</feature>
<proteinExistence type="inferred from homology"/>
<feature type="transmembrane region" description="Helical" evidence="8">
    <location>
        <begin position="59"/>
        <end position="80"/>
    </location>
</feature>
<evidence type="ECO:0000256" key="6">
    <source>
        <dbReference type="ARBA" id="ARBA00023136"/>
    </source>
</evidence>
<sequence>MMLDGYSLEIALTGANSAAQSWYGWDQGVVAGLLISPDFLNVFPQTKVSSVQGITASCFSYALILIILKLGNLVGCLLAACYGDRLGRKNTLRFGAMISALGAVLQFSAYSFPQLIVGRVINGVGNGLFNLVAPKVSSRVTSSTCGVFQAESCRSDRRGKLSVIVVLHNVVFYCAATWITLGCSFLQGGYQWRLPLALQLVPCSALVALLPLVPDSPRWLLMQNRSQEGLEAIRRYLGKGLTIDDPIVQSEYHSITGAILIERESKISFTHVLARRDRSSHLKRLLLGCGGQFMQQFGGINALNYYFTIILMKNVGMNEMMARILTGCNATSYMISSGLCFWLIERCGRRVLMLSGLSLQCLAYVMVAISIALLDQAPFQWGIVAVSFLFFYYAAFGCTWGMVPWVYQAEINSLAMRTVGAASATATNWLAGFICTQFTPTGIENIGYRFYIIFAVFNLAFIFVVYFLYPETAYRTLEDLDVYFDRDSHHPTIIPIRDKVAKQSKRPLEAMEAEALRVATTKAIDVKLATEHVEDIERVV</sequence>
<keyword evidence="11" id="KW-1185">Reference proteome</keyword>
<reference evidence="10" key="1">
    <citation type="submission" date="2022-12" db="EMBL/GenBank/DDBJ databases">
        <authorList>
            <person name="Petersen C."/>
        </authorList>
    </citation>
    <scope>NUCLEOTIDE SEQUENCE</scope>
    <source>
        <strain evidence="10">IBT 29677</strain>
    </source>
</reference>
<dbReference type="GeneID" id="81374224"/>
<feature type="transmembrane region" description="Helical" evidence="8">
    <location>
        <begin position="285"/>
        <end position="308"/>
    </location>
</feature>
<evidence type="ECO:0000256" key="7">
    <source>
        <dbReference type="RuleBase" id="RU003346"/>
    </source>
</evidence>
<dbReference type="Pfam" id="PF00083">
    <property type="entry name" value="Sugar_tr"/>
    <property type="match status" value="1"/>
</dbReference>
<dbReference type="SUPFAM" id="SSF103473">
    <property type="entry name" value="MFS general substrate transporter"/>
    <property type="match status" value="1"/>
</dbReference>
<evidence type="ECO:0000256" key="3">
    <source>
        <dbReference type="ARBA" id="ARBA00022448"/>
    </source>
</evidence>
<evidence type="ECO:0000313" key="11">
    <source>
        <dbReference type="Proteomes" id="UP001147747"/>
    </source>
</evidence>
<reference evidence="10" key="2">
    <citation type="journal article" date="2023" name="IMA Fungus">
        <title>Comparative genomic study of the Penicillium genus elucidates a diverse pangenome and 15 lateral gene transfer events.</title>
        <authorList>
            <person name="Petersen C."/>
            <person name="Sorensen T."/>
            <person name="Nielsen M.R."/>
            <person name="Sondergaard T.E."/>
            <person name="Sorensen J.L."/>
            <person name="Fitzpatrick D.A."/>
            <person name="Frisvad J.C."/>
            <person name="Nielsen K.L."/>
        </authorList>
    </citation>
    <scope>NUCLEOTIDE SEQUENCE</scope>
    <source>
        <strain evidence="10">IBT 29677</strain>
    </source>
</reference>
<dbReference type="InterPro" id="IPR050360">
    <property type="entry name" value="MFS_Sugar_Transporters"/>
</dbReference>
<dbReference type="InterPro" id="IPR036259">
    <property type="entry name" value="MFS_trans_sf"/>
</dbReference>
<evidence type="ECO:0000256" key="8">
    <source>
        <dbReference type="SAM" id="Phobius"/>
    </source>
</evidence>
<evidence type="ECO:0000256" key="5">
    <source>
        <dbReference type="ARBA" id="ARBA00022989"/>
    </source>
</evidence>
<feature type="transmembrane region" description="Helical" evidence="8">
    <location>
        <begin position="320"/>
        <end position="344"/>
    </location>
</feature>
<comment type="caution">
    <text evidence="10">The sequence shown here is derived from an EMBL/GenBank/DDBJ whole genome shotgun (WGS) entry which is preliminary data.</text>
</comment>
<dbReference type="InterPro" id="IPR005828">
    <property type="entry name" value="MFS_sugar_transport-like"/>
</dbReference>
<dbReference type="AlphaFoldDB" id="A0A9W9VRK9"/>
<keyword evidence="5 8" id="KW-1133">Transmembrane helix</keyword>
<accession>A0A9W9VRK9</accession>
<dbReference type="PROSITE" id="PS50850">
    <property type="entry name" value="MFS"/>
    <property type="match status" value="1"/>
</dbReference>
<dbReference type="GO" id="GO:0016020">
    <property type="term" value="C:membrane"/>
    <property type="evidence" value="ECO:0007669"/>
    <property type="project" value="UniProtKB-SubCell"/>
</dbReference>
<dbReference type="Proteomes" id="UP001147747">
    <property type="component" value="Unassembled WGS sequence"/>
</dbReference>
<dbReference type="NCBIfam" id="TIGR00879">
    <property type="entry name" value="SP"/>
    <property type="match status" value="1"/>
</dbReference>
<dbReference type="GO" id="GO:0005351">
    <property type="term" value="F:carbohydrate:proton symporter activity"/>
    <property type="evidence" value="ECO:0007669"/>
    <property type="project" value="TreeGrafter"/>
</dbReference>
<name>A0A9W9VRK9_9EURO</name>
<comment type="similarity">
    <text evidence="2 7">Belongs to the major facilitator superfamily. Sugar transporter (TC 2.A.1.1) family.</text>
</comment>
<feature type="transmembrane region" description="Helical" evidence="8">
    <location>
        <begin position="446"/>
        <end position="469"/>
    </location>
</feature>
<organism evidence="10 11">
    <name type="scientific">Penicillium cosmopolitanum</name>
    <dbReference type="NCBI Taxonomy" id="1131564"/>
    <lineage>
        <taxon>Eukaryota</taxon>
        <taxon>Fungi</taxon>
        <taxon>Dikarya</taxon>
        <taxon>Ascomycota</taxon>
        <taxon>Pezizomycotina</taxon>
        <taxon>Eurotiomycetes</taxon>
        <taxon>Eurotiomycetidae</taxon>
        <taxon>Eurotiales</taxon>
        <taxon>Aspergillaceae</taxon>
        <taxon>Penicillium</taxon>
    </lineage>
</organism>
<dbReference type="InterPro" id="IPR003663">
    <property type="entry name" value="Sugar/inositol_transpt"/>
</dbReference>